<evidence type="ECO:0000313" key="1">
    <source>
        <dbReference type="EMBL" id="MFD2660155.1"/>
    </source>
</evidence>
<sequence length="54" mass="6112">MSNVTVADIKLQEPFWTLRFTVDEEAVHIGGLTLYGSGFGNHDQDIVIRVHLRD</sequence>
<protein>
    <submittedName>
        <fullName evidence="1">Uncharacterized protein</fullName>
    </submittedName>
</protein>
<name>A0ABW5QVL9_9BACL</name>
<accession>A0ABW5QVL9</accession>
<organism evidence="1 2">
    <name type="scientific">Paenibacillus thailandensis</name>
    <dbReference type="NCBI Taxonomy" id="393250"/>
    <lineage>
        <taxon>Bacteria</taxon>
        <taxon>Bacillati</taxon>
        <taxon>Bacillota</taxon>
        <taxon>Bacilli</taxon>
        <taxon>Bacillales</taxon>
        <taxon>Paenibacillaceae</taxon>
        <taxon>Paenibacillus</taxon>
    </lineage>
</organism>
<gene>
    <name evidence="1" type="ORF">ACFSW5_07705</name>
</gene>
<dbReference type="RefSeq" id="WP_379270957.1">
    <property type="nucleotide sequence ID" value="NZ_JBHUGT010000010.1"/>
</dbReference>
<keyword evidence="2" id="KW-1185">Reference proteome</keyword>
<proteinExistence type="predicted"/>
<reference evidence="2" key="1">
    <citation type="journal article" date="2019" name="Int. J. Syst. Evol. Microbiol.">
        <title>The Global Catalogue of Microorganisms (GCM) 10K type strain sequencing project: providing services to taxonomists for standard genome sequencing and annotation.</title>
        <authorList>
            <consortium name="The Broad Institute Genomics Platform"/>
            <consortium name="The Broad Institute Genome Sequencing Center for Infectious Disease"/>
            <person name="Wu L."/>
            <person name="Ma J."/>
        </authorList>
    </citation>
    <scope>NUCLEOTIDE SEQUENCE [LARGE SCALE GENOMIC DNA]</scope>
    <source>
        <strain evidence="2">TISTR 1827</strain>
    </source>
</reference>
<evidence type="ECO:0000313" key="2">
    <source>
        <dbReference type="Proteomes" id="UP001597493"/>
    </source>
</evidence>
<dbReference type="Proteomes" id="UP001597493">
    <property type="component" value="Unassembled WGS sequence"/>
</dbReference>
<comment type="caution">
    <text evidence="1">The sequence shown here is derived from an EMBL/GenBank/DDBJ whole genome shotgun (WGS) entry which is preliminary data.</text>
</comment>
<dbReference type="EMBL" id="JBHUMY010000006">
    <property type="protein sequence ID" value="MFD2660155.1"/>
    <property type="molecule type" value="Genomic_DNA"/>
</dbReference>